<evidence type="ECO:0000313" key="3">
    <source>
        <dbReference type="Proteomes" id="UP000019335"/>
    </source>
</evidence>
<feature type="compositionally biased region" description="Basic residues" evidence="1">
    <location>
        <begin position="47"/>
        <end position="66"/>
    </location>
</feature>
<dbReference type="AlphaFoldDB" id="W7U6G6"/>
<proteinExistence type="predicted"/>
<sequence>MRILARESLGLNDKINLFNHACLLLPRAACLSRSRHHLDVSCSQVRGGKHGHPHSRHSHRSWAHEW</sequence>
<dbReference type="Proteomes" id="UP000019335">
    <property type="component" value="Chromosome 5"/>
</dbReference>
<dbReference type="EMBL" id="AZIL01000337">
    <property type="protein sequence ID" value="EWM28354.1"/>
    <property type="molecule type" value="Genomic_DNA"/>
</dbReference>
<accession>W7U6G6</accession>
<evidence type="ECO:0000313" key="2">
    <source>
        <dbReference type="EMBL" id="EWM28354.1"/>
    </source>
</evidence>
<reference evidence="2 3" key="1">
    <citation type="journal article" date="2014" name="Mol. Plant">
        <title>Chromosome Scale Genome Assembly and Transcriptome Profiling of Nannochloropsis gaditana in Nitrogen Depletion.</title>
        <authorList>
            <person name="Corteggiani Carpinelli E."/>
            <person name="Telatin A."/>
            <person name="Vitulo N."/>
            <person name="Forcato C."/>
            <person name="D'Angelo M."/>
            <person name="Schiavon R."/>
            <person name="Vezzi A."/>
            <person name="Giacometti G.M."/>
            <person name="Morosinotto T."/>
            <person name="Valle G."/>
        </authorList>
    </citation>
    <scope>NUCLEOTIDE SEQUENCE [LARGE SCALE GENOMIC DNA]</scope>
    <source>
        <strain evidence="2 3">B-31</strain>
    </source>
</reference>
<keyword evidence="3" id="KW-1185">Reference proteome</keyword>
<evidence type="ECO:0000256" key="1">
    <source>
        <dbReference type="SAM" id="MobiDB-lite"/>
    </source>
</evidence>
<feature type="region of interest" description="Disordered" evidence="1">
    <location>
        <begin position="43"/>
        <end position="66"/>
    </location>
</feature>
<organism evidence="2 3">
    <name type="scientific">Nannochloropsis gaditana</name>
    <dbReference type="NCBI Taxonomy" id="72520"/>
    <lineage>
        <taxon>Eukaryota</taxon>
        <taxon>Sar</taxon>
        <taxon>Stramenopiles</taxon>
        <taxon>Ochrophyta</taxon>
        <taxon>Eustigmatophyceae</taxon>
        <taxon>Eustigmatales</taxon>
        <taxon>Monodopsidaceae</taxon>
        <taxon>Nannochloropsis</taxon>
    </lineage>
</organism>
<comment type="caution">
    <text evidence="2">The sequence shown here is derived from an EMBL/GenBank/DDBJ whole genome shotgun (WGS) entry which is preliminary data.</text>
</comment>
<gene>
    <name evidence="2" type="ORF">Naga_100368g3</name>
</gene>
<protein>
    <submittedName>
        <fullName evidence="2">Uncharacterized protein</fullName>
    </submittedName>
</protein>
<name>W7U6G6_9STRA</name>